<evidence type="ECO:0000256" key="4">
    <source>
        <dbReference type="ARBA" id="ARBA00022989"/>
    </source>
</evidence>
<evidence type="ECO:0000256" key="6">
    <source>
        <dbReference type="SAM" id="Phobius"/>
    </source>
</evidence>
<feature type="transmembrane region" description="Helical" evidence="6">
    <location>
        <begin position="456"/>
        <end position="474"/>
    </location>
</feature>
<feature type="transmembrane region" description="Helical" evidence="6">
    <location>
        <begin position="313"/>
        <end position="336"/>
    </location>
</feature>
<feature type="transmembrane region" description="Helical" evidence="6">
    <location>
        <begin position="141"/>
        <end position="161"/>
    </location>
</feature>
<evidence type="ECO:0000313" key="8">
    <source>
        <dbReference type="Proteomes" id="UP000184050"/>
    </source>
</evidence>
<evidence type="ECO:0000256" key="1">
    <source>
        <dbReference type="ARBA" id="ARBA00004429"/>
    </source>
</evidence>
<dbReference type="Proteomes" id="UP000184050">
    <property type="component" value="Unassembled WGS sequence"/>
</dbReference>
<dbReference type="GO" id="GO:0005886">
    <property type="term" value="C:plasma membrane"/>
    <property type="evidence" value="ECO:0007669"/>
    <property type="project" value="UniProtKB-SubCell"/>
</dbReference>
<dbReference type="PANTHER" id="PTHR43702">
    <property type="entry name" value="L-FUCOSE-PROTON SYMPORTER"/>
    <property type="match status" value="1"/>
</dbReference>
<dbReference type="Gene3D" id="1.20.1250.20">
    <property type="entry name" value="MFS general substrate transporter like domains"/>
    <property type="match status" value="2"/>
</dbReference>
<proteinExistence type="predicted"/>
<dbReference type="OrthoDB" id="9786665at2"/>
<sequence length="492" mass="52590">MNKNKSYVVPIIMMILLFGMISFITNLAAPMGIVLKNQFNVSNSLGMLGNLANFIAYAVIGIPGGILLQKVGYKKTALIAVAVGFVGVGIQYLSGHAGSFGIYLLGAFVAGFSMCLLNIVVNPMLNTLGGEGNKGNQLIQVGGSFNSVMATFTPVFVGILIGEATKANIRDVFPILYIALGVFALVFFILLVTRIPEPHADQPKEPLGRMMGGALTFRHFVLGAIAIFVYVGVEVGTPGMANLYMTTPTVEQSQEIIDEYQKQQADAAYLQELKSKDEQNVDDKSYRDLVISDMAYESALKIVEGRDTPGLGIGAGIAGGVVGIYWLLMLVGRLFGASFGDKIASKKMLSTASFVGLVLVLLSIFWPAKTIISMPTFNVIGGSIQFGMMPVPIKFFFIALVGLCTSIMWGSIYNLAVEGLGKYLAAASGIFMVLVAGGGILPLVQGWLADVVNYEVSYWVIVAGLAYLLFYGAIGSKVHKRDDSLKLDGNAE</sequence>
<feature type="transmembrane region" description="Helical" evidence="6">
    <location>
        <begin position="100"/>
        <end position="121"/>
    </location>
</feature>
<dbReference type="RefSeq" id="WP_073166927.1">
    <property type="nucleotide sequence ID" value="NZ_FQZE01000006.1"/>
</dbReference>
<feature type="transmembrane region" description="Helical" evidence="6">
    <location>
        <begin position="395"/>
        <end position="416"/>
    </location>
</feature>
<dbReference type="InterPro" id="IPR050375">
    <property type="entry name" value="MFS_TsgA-like"/>
</dbReference>
<feature type="transmembrane region" description="Helical" evidence="6">
    <location>
        <begin position="7"/>
        <end position="28"/>
    </location>
</feature>
<dbReference type="PANTHER" id="PTHR43702:SF3">
    <property type="entry name" value="PROTEIN TSGA"/>
    <property type="match status" value="1"/>
</dbReference>
<evidence type="ECO:0000256" key="3">
    <source>
        <dbReference type="ARBA" id="ARBA00022692"/>
    </source>
</evidence>
<feature type="transmembrane region" description="Helical" evidence="6">
    <location>
        <begin position="77"/>
        <end position="94"/>
    </location>
</feature>
<comment type="subcellular location">
    <subcellularLocation>
        <location evidence="1">Cell inner membrane</location>
        <topology evidence="1">Multi-pass membrane protein</topology>
    </subcellularLocation>
</comment>
<dbReference type="STRING" id="1168035.SAMN05444280_10698"/>
<feature type="transmembrane region" description="Helical" evidence="6">
    <location>
        <begin position="48"/>
        <end position="68"/>
    </location>
</feature>
<evidence type="ECO:0000256" key="2">
    <source>
        <dbReference type="ARBA" id="ARBA00022475"/>
    </source>
</evidence>
<keyword evidence="5 6" id="KW-0472">Membrane</keyword>
<dbReference type="AlphaFoldDB" id="A0A1M6E864"/>
<dbReference type="InterPro" id="IPR036259">
    <property type="entry name" value="MFS_trans_sf"/>
</dbReference>
<keyword evidence="8" id="KW-1185">Reference proteome</keyword>
<dbReference type="Pfam" id="PF07690">
    <property type="entry name" value="MFS_1"/>
    <property type="match status" value="1"/>
</dbReference>
<feature type="transmembrane region" description="Helical" evidence="6">
    <location>
        <begin position="423"/>
        <end position="444"/>
    </location>
</feature>
<dbReference type="SUPFAM" id="SSF103473">
    <property type="entry name" value="MFS general substrate transporter"/>
    <property type="match status" value="2"/>
</dbReference>
<keyword evidence="2" id="KW-1003">Cell membrane</keyword>
<feature type="transmembrane region" description="Helical" evidence="6">
    <location>
        <begin position="348"/>
        <end position="368"/>
    </location>
</feature>
<keyword evidence="4 6" id="KW-1133">Transmembrane helix</keyword>
<gene>
    <name evidence="7" type="ORF">SAMN05444280_10698</name>
</gene>
<feature type="transmembrane region" description="Helical" evidence="6">
    <location>
        <begin position="214"/>
        <end position="233"/>
    </location>
</feature>
<protein>
    <submittedName>
        <fullName evidence="7">MFS transporter, FHS family, L-fucose permease</fullName>
    </submittedName>
</protein>
<reference evidence="7 8" key="1">
    <citation type="submission" date="2016-11" db="EMBL/GenBank/DDBJ databases">
        <authorList>
            <person name="Jaros S."/>
            <person name="Januszkiewicz K."/>
            <person name="Wedrychowicz H."/>
        </authorList>
    </citation>
    <scope>NUCLEOTIDE SEQUENCE [LARGE SCALE GENOMIC DNA]</scope>
    <source>
        <strain evidence="7 8">DSM 27063</strain>
    </source>
</reference>
<dbReference type="GO" id="GO:0022857">
    <property type="term" value="F:transmembrane transporter activity"/>
    <property type="evidence" value="ECO:0007669"/>
    <property type="project" value="InterPro"/>
</dbReference>
<keyword evidence="3 6" id="KW-0812">Transmembrane</keyword>
<evidence type="ECO:0000313" key="7">
    <source>
        <dbReference type="EMBL" id="SHI81559.1"/>
    </source>
</evidence>
<accession>A0A1M6E864</accession>
<name>A0A1M6E864_9BACT</name>
<organism evidence="7 8">
    <name type="scientific">Tangfeifania diversioriginum</name>
    <dbReference type="NCBI Taxonomy" id="1168035"/>
    <lineage>
        <taxon>Bacteria</taxon>
        <taxon>Pseudomonadati</taxon>
        <taxon>Bacteroidota</taxon>
        <taxon>Bacteroidia</taxon>
        <taxon>Marinilabiliales</taxon>
        <taxon>Prolixibacteraceae</taxon>
        <taxon>Tangfeifania</taxon>
    </lineage>
</organism>
<evidence type="ECO:0000256" key="5">
    <source>
        <dbReference type="ARBA" id="ARBA00023136"/>
    </source>
</evidence>
<feature type="transmembrane region" description="Helical" evidence="6">
    <location>
        <begin position="173"/>
        <end position="193"/>
    </location>
</feature>
<dbReference type="InterPro" id="IPR011701">
    <property type="entry name" value="MFS"/>
</dbReference>
<dbReference type="EMBL" id="FQZE01000006">
    <property type="protein sequence ID" value="SHI81559.1"/>
    <property type="molecule type" value="Genomic_DNA"/>
</dbReference>